<keyword evidence="1" id="KW-0175">Coiled coil</keyword>
<keyword evidence="3" id="KW-1185">Reference proteome</keyword>
<proteinExistence type="predicted"/>
<dbReference type="Proteomes" id="UP000427769">
    <property type="component" value="Chromosome"/>
</dbReference>
<feature type="coiled-coil region" evidence="1">
    <location>
        <begin position="41"/>
        <end position="68"/>
    </location>
</feature>
<dbReference type="RefSeq" id="WP_155303463.1">
    <property type="nucleotide sequence ID" value="NZ_AP021875.1"/>
</dbReference>
<dbReference type="SUPFAM" id="SSF161266">
    <property type="entry name" value="Gam-like"/>
    <property type="match status" value="1"/>
</dbReference>
<organism evidence="2 3">
    <name type="scientific">Desulfosarcina widdelii</name>
    <dbReference type="NCBI Taxonomy" id="947919"/>
    <lineage>
        <taxon>Bacteria</taxon>
        <taxon>Pseudomonadati</taxon>
        <taxon>Thermodesulfobacteriota</taxon>
        <taxon>Desulfobacteria</taxon>
        <taxon>Desulfobacterales</taxon>
        <taxon>Desulfosarcinaceae</taxon>
        <taxon>Desulfosarcina</taxon>
    </lineage>
</organism>
<dbReference type="EMBL" id="AP021875">
    <property type="protein sequence ID" value="BBO74427.1"/>
    <property type="molecule type" value="Genomic_DNA"/>
</dbReference>
<evidence type="ECO:0008006" key="4">
    <source>
        <dbReference type="Google" id="ProtNLM"/>
    </source>
</evidence>
<evidence type="ECO:0000256" key="1">
    <source>
        <dbReference type="SAM" id="Coils"/>
    </source>
</evidence>
<evidence type="ECO:0000313" key="2">
    <source>
        <dbReference type="EMBL" id="BBO74427.1"/>
    </source>
</evidence>
<dbReference type="KEGG" id="dwd:DSCW_18440"/>
<protein>
    <recommendedName>
        <fullName evidence="4">Host-nuclease inhibitor protein Gam</fullName>
    </recommendedName>
</protein>
<name>A0A5K7ZDU5_9BACT</name>
<accession>A0A5K7ZDU5</accession>
<dbReference type="Pfam" id="PF07352">
    <property type="entry name" value="Phage_Mu_Gam"/>
    <property type="match status" value="1"/>
</dbReference>
<sequence length="154" mass="17151">MSKSKEDKAAIANALLEDISRAIAARDAAAKRAAKKIEAVKKKYGADIEREKKVLSSLENRLERVVKAYRFDILGAGERADLAAGSVMIKDETRVKRIKGMLEKLKAAGMKQAIRIAKETVDWDRVEQFNDAALARLGTERVKKALFSYELKNS</sequence>
<evidence type="ECO:0000313" key="3">
    <source>
        <dbReference type="Proteomes" id="UP000427769"/>
    </source>
</evidence>
<gene>
    <name evidence="2" type="ORF">DSCW_18440</name>
</gene>
<reference evidence="2 3" key="1">
    <citation type="submission" date="2019-11" db="EMBL/GenBank/DDBJ databases">
        <title>Comparative genomics of hydrocarbon-degrading Desulfosarcina strains.</title>
        <authorList>
            <person name="Watanabe M."/>
            <person name="Kojima H."/>
            <person name="Fukui M."/>
        </authorList>
    </citation>
    <scope>NUCLEOTIDE SEQUENCE [LARGE SCALE GENOMIC DNA]</scope>
    <source>
        <strain evidence="2 3">PP31</strain>
    </source>
</reference>
<dbReference type="InterPro" id="IPR009951">
    <property type="entry name" value="Host-nuc_inhib_Gam"/>
</dbReference>
<dbReference type="GO" id="GO:0042262">
    <property type="term" value="P:DNA protection"/>
    <property type="evidence" value="ECO:0007669"/>
    <property type="project" value="InterPro"/>
</dbReference>
<dbReference type="AlphaFoldDB" id="A0A5K7ZDU5"/>
<dbReference type="GO" id="GO:0003690">
    <property type="term" value="F:double-stranded DNA binding"/>
    <property type="evidence" value="ECO:0007669"/>
    <property type="project" value="InterPro"/>
</dbReference>